<evidence type="ECO:0000256" key="2">
    <source>
        <dbReference type="ARBA" id="ARBA00022670"/>
    </source>
</evidence>
<evidence type="ECO:0000259" key="8">
    <source>
        <dbReference type="Pfam" id="PF01551"/>
    </source>
</evidence>
<keyword evidence="7" id="KW-0812">Transmembrane</keyword>
<organism evidence="9">
    <name type="scientific">Chlorobium phaeobacteroides (strain BS1)</name>
    <dbReference type="NCBI Taxonomy" id="331678"/>
    <lineage>
        <taxon>Bacteria</taxon>
        <taxon>Pseudomonadati</taxon>
        <taxon>Chlorobiota</taxon>
        <taxon>Chlorobiia</taxon>
        <taxon>Chlorobiales</taxon>
        <taxon>Chlorobiaceae</taxon>
        <taxon>Chlorobium/Pelodictyon group</taxon>
        <taxon>Chlorobium</taxon>
    </lineage>
</organism>
<dbReference type="SUPFAM" id="SSF51261">
    <property type="entry name" value="Duplicated hybrid motif"/>
    <property type="match status" value="1"/>
</dbReference>
<dbReference type="InterPro" id="IPR016047">
    <property type="entry name" value="M23ase_b-sheet_dom"/>
</dbReference>
<keyword evidence="7" id="KW-1133">Transmembrane helix</keyword>
<dbReference type="eggNOG" id="COG0739">
    <property type="taxonomic scope" value="Bacteria"/>
</dbReference>
<evidence type="ECO:0000256" key="6">
    <source>
        <dbReference type="ARBA" id="ARBA00023049"/>
    </source>
</evidence>
<dbReference type="PANTHER" id="PTHR21666">
    <property type="entry name" value="PEPTIDASE-RELATED"/>
    <property type="match status" value="1"/>
</dbReference>
<dbReference type="GO" id="GO:0004222">
    <property type="term" value="F:metalloendopeptidase activity"/>
    <property type="evidence" value="ECO:0007669"/>
    <property type="project" value="TreeGrafter"/>
</dbReference>
<keyword evidence="2" id="KW-0645">Protease</keyword>
<evidence type="ECO:0000256" key="7">
    <source>
        <dbReference type="SAM" id="Phobius"/>
    </source>
</evidence>
<sequence>MKHVKHQVSEYLERFFKLLHTKKHAVHITAVTISSVVLLTGLFNPVVSSLFNSYEDELGSTGEEELVTIEDEGSQYSNLIQESIIQKGESLYSILQHQGLSANDIHDITQQLKGSFSIKNFRPGKPYLIEKDPRSEFLCFTYQQSPSTILHVQKNPETYDFNIWQETFESQNRTAALAGTISSTLSAELQQQGRYALISQLQKLFAYKVNFKRDIQPGTTYNVLFEEEWVGNECVGIGKILAAEIYTGKTPATAYRFTDSKGNTGYYDSKGKSLKRSNSLFVKPCNYSRISSRFGYRTHPVLRRRHFHGGIDLAAPRGTPVYAAADGKIRFRGRKGAAGNMVTIAHPNGYHTKYLHLSRFSANARYGSRVKQGQVIGYVGSTGRSTGPHLDFRVIRNGKPQNPLIALKAVCEIKGVPKAEMENFQAQISLFRSQLENSDILVAGISKTSSQTASALN</sequence>
<keyword evidence="5" id="KW-0862">Zinc</keyword>
<feature type="domain" description="M23ase beta-sheet core" evidence="8">
    <location>
        <begin position="307"/>
        <end position="403"/>
    </location>
</feature>
<dbReference type="CDD" id="cd12797">
    <property type="entry name" value="M23_peptidase"/>
    <property type="match status" value="1"/>
</dbReference>
<gene>
    <name evidence="9" type="ordered locus">Cphamn1_2213</name>
</gene>
<evidence type="ECO:0000256" key="5">
    <source>
        <dbReference type="ARBA" id="ARBA00022833"/>
    </source>
</evidence>
<dbReference type="GO" id="GO:0046872">
    <property type="term" value="F:metal ion binding"/>
    <property type="evidence" value="ECO:0007669"/>
    <property type="project" value="UniProtKB-KW"/>
</dbReference>
<comment type="cofactor">
    <cofactor evidence="1">
        <name>Zn(2+)</name>
        <dbReference type="ChEBI" id="CHEBI:29105"/>
    </cofactor>
</comment>
<dbReference type="OrthoDB" id="9810477at2"/>
<dbReference type="Gene3D" id="3.10.450.350">
    <property type="match status" value="2"/>
</dbReference>
<dbReference type="GO" id="GO:0006508">
    <property type="term" value="P:proteolysis"/>
    <property type="evidence" value="ECO:0007669"/>
    <property type="project" value="UniProtKB-KW"/>
</dbReference>
<evidence type="ECO:0000256" key="4">
    <source>
        <dbReference type="ARBA" id="ARBA00022801"/>
    </source>
</evidence>
<dbReference type="Pfam" id="PF01551">
    <property type="entry name" value="Peptidase_M23"/>
    <property type="match status" value="1"/>
</dbReference>
<evidence type="ECO:0000313" key="9">
    <source>
        <dbReference type="EMBL" id="ACE05118.1"/>
    </source>
</evidence>
<keyword evidence="3" id="KW-0479">Metal-binding</keyword>
<evidence type="ECO:0000256" key="3">
    <source>
        <dbReference type="ARBA" id="ARBA00022723"/>
    </source>
</evidence>
<dbReference type="STRING" id="331678.Cphamn1_2213"/>
<name>B3ENM9_CHLPB</name>
<dbReference type="EMBL" id="CP001101">
    <property type="protein sequence ID" value="ACE05118.1"/>
    <property type="molecule type" value="Genomic_DNA"/>
</dbReference>
<dbReference type="PANTHER" id="PTHR21666:SF288">
    <property type="entry name" value="CELL DIVISION PROTEIN YTFB"/>
    <property type="match status" value="1"/>
</dbReference>
<dbReference type="KEGG" id="cpb:Cphamn1_2213"/>
<dbReference type="HOGENOM" id="CLU_026846_4_3_10"/>
<keyword evidence="4" id="KW-0378">Hydrolase</keyword>
<dbReference type="AlphaFoldDB" id="B3ENM9"/>
<dbReference type="InterPro" id="IPR011055">
    <property type="entry name" value="Dup_hybrid_motif"/>
</dbReference>
<dbReference type="Gene3D" id="2.70.70.10">
    <property type="entry name" value="Glucose Permease (Domain IIA)"/>
    <property type="match status" value="1"/>
</dbReference>
<proteinExistence type="predicted"/>
<keyword evidence="6" id="KW-0482">Metalloprotease</keyword>
<protein>
    <submittedName>
        <fullName evidence="9">Peptidase M23</fullName>
    </submittedName>
</protein>
<dbReference type="MEROPS" id="M23.009"/>
<accession>B3ENM9</accession>
<evidence type="ECO:0000256" key="1">
    <source>
        <dbReference type="ARBA" id="ARBA00001947"/>
    </source>
</evidence>
<feature type="transmembrane region" description="Helical" evidence="7">
    <location>
        <begin position="24"/>
        <end position="43"/>
    </location>
</feature>
<dbReference type="InterPro" id="IPR050570">
    <property type="entry name" value="Cell_wall_metabolism_enzyme"/>
</dbReference>
<reference evidence="9" key="1">
    <citation type="submission" date="2008-06" db="EMBL/GenBank/DDBJ databases">
        <title>Complete sequence of Chlorobium phaeobacteroides BS1.</title>
        <authorList>
            <consortium name="US DOE Joint Genome Institute"/>
            <person name="Lucas S."/>
            <person name="Copeland A."/>
            <person name="Lapidus A."/>
            <person name="Glavina del Rio T."/>
            <person name="Dalin E."/>
            <person name="Tice H."/>
            <person name="Bruce D."/>
            <person name="Goodwin L."/>
            <person name="Pitluck S."/>
            <person name="Schmutz J."/>
            <person name="Larimer F."/>
            <person name="Land M."/>
            <person name="Hauser L."/>
            <person name="Kyrpides N."/>
            <person name="Ovchinnikova G."/>
            <person name="Li T."/>
            <person name="Liu Z."/>
            <person name="Zhao F."/>
            <person name="Overmann J."/>
            <person name="Bryant D.A."/>
            <person name="Richardson P."/>
        </authorList>
    </citation>
    <scope>NUCLEOTIDE SEQUENCE [LARGE SCALE GENOMIC DNA]</scope>
    <source>
        <strain evidence="9">BS1</strain>
    </source>
</reference>
<keyword evidence="7" id="KW-0472">Membrane</keyword>